<evidence type="ECO:0000313" key="2">
    <source>
        <dbReference type="EMBL" id="XCI77753.1"/>
    </source>
</evidence>
<name>A0AAU8HZE5_9CAUD</name>
<feature type="transmembrane region" description="Helical" evidence="1">
    <location>
        <begin position="133"/>
        <end position="152"/>
    </location>
</feature>
<keyword evidence="1" id="KW-1133">Transmembrane helix</keyword>
<organism evidence="2">
    <name type="scientific">Rhizobium phage IG49</name>
    <dbReference type="NCBI Taxonomy" id="3129228"/>
    <lineage>
        <taxon>Viruses</taxon>
        <taxon>Duplodnaviria</taxon>
        <taxon>Heunggongvirae</taxon>
        <taxon>Uroviricota</taxon>
        <taxon>Caudoviricetes</taxon>
    </lineage>
</organism>
<gene>
    <name evidence="2" type="ORF">VGRTQORK_CDS0140</name>
</gene>
<accession>A0AAU8HZE5</accession>
<sequence length="155" mass="17943">MEDFSKYEKLNELKESLTAAIELFDSKHSYSANRSFYHRMRSSYFRTTGKAYPRNIKSLYHSVIEARTILANLKHFNSLTCVSRDEIEFAEKFTAEFVEDYVSKEHELVIEIIEAETDFNVAKIKQKKRNRDLTIAAICLSMIILAAAYLGLQGI</sequence>
<reference evidence="2" key="1">
    <citation type="submission" date="2024-03" db="EMBL/GenBank/DDBJ databases">
        <authorList>
            <person name="Chantapakul B."/>
            <person name="Wang S."/>
        </authorList>
    </citation>
    <scope>NUCLEOTIDE SEQUENCE</scope>
</reference>
<protein>
    <submittedName>
        <fullName evidence="2">Uncharacterized protein</fullName>
    </submittedName>
</protein>
<proteinExistence type="predicted"/>
<keyword evidence="1" id="KW-0812">Transmembrane</keyword>
<dbReference type="EMBL" id="PP429227">
    <property type="protein sequence ID" value="XCI77753.1"/>
    <property type="molecule type" value="Genomic_DNA"/>
</dbReference>
<evidence type="ECO:0000256" key="1">
    <source>
        <dbReference type="SAM" id="Phobius"/>
    </source>
</evidence>
<keyword evidence="1" id="KW-0472">Membrane</keyword>